<feature type="domain" description="Glycosyltransferase 2-like" evidence="1">
    <location>
        <begin position="14"/>
        <end position="94"/>
    </location>
</feature>
<evidence type="ECO:0000259" key="1">
    <source>
        <dbReference type="Pfam" id="PF00535"/>
    </source>
</evidence>
<protein>
    <submittedName>
        <fullName evidence="2">Glycosyltransferase involved in cell wall biosynthesis</fullName>
    </submittedName>
</protein>
<comment type="caution">
    <text evidence="2">The sequence shown here is derived from an EMBL/GenBank/DDBJ whole genome shotgun (WGS) entry which is preliminary data.</text>
</comment>
<evidence type="ECO:0000313" key="3">
    <source>
        <dbReference type="Proteomes" id="UP000614047"/>
    </source>
</evidence>
<organism evidence="2 3">
    <name type="scientific">Actinomadura viridis</name>
    <dbReference type="NCBI Taxonomy" id="58110"/>
    <lineage>
        <taxon>Bacteria</taxon>
        <taxon>Bacillati</taxon>
        <taxon>Actinomycetota</taxon>
        <taxon>Actinomycetes</taxon>
        <taxon>Streptosporangiales</taxon>
        <taxon>Thermomonosporaceae</taxon>
        <taxon>Actinomadura</taxon>
    </lineage>
</organism>
<dbReference type="EMBL" id="JADOUA010000001">
    <property type="protein sequence ID" value="MBG6089922.1"/>
    <property type="molecule type" value="Genomic_DNA"/>
</dbReference>
<sequence length="234" mass="25871">MGEEDAMTAPTLAVIPTKNRPEFLADCVNSLDGQVHGILIVDNGSNPPTSAFPGLSSDLRIIRHAEYPPNISRLWNLGIDEVARTAETNGWGAWNVLVVNDDIVAPDELVVTLSAAMRATTAVCAYPDQFGVGQRMLHTAAQPTLVQERICGYCFMLRGEAGIRADEDFVWWFGDDTIDWESRQAGGSLLVPGVRVEHRAPDVQTRADPVLSEQTDRDHKTWITKWGYERPVLM</sequence>
<dbReference type="SUPFAM" id="SSF53448">
    <property type="entry name" value="Nucleotide-diphospho-sugar transferases"/>
    <property type="match status" value="1"/>
</dbReference>
<gene>
    <name evidence="2" type="ORF">IW256_004035</name>
</gene>
<accession>A0A931DKU8</accession>
<dbReference type="Proteomes" id="UP000614047">
    <property type="component" value="Unassembled WGS sequence"/>
</dbReference>
<dbReference type="Pfam" id="PF00535">
    <property type="entry name" value="Glycos_transf_2"/>
    <property type="match status" value="1"/>
</dbReference>
<keyword evidence="3" id="KW-1185">Reference proteome</keyword>
<dbReference type="RefSeq" id="WP_197012461.1">
    <property type="nucleotide sequence ID" value="NZ_JADOUA010000001.1"/>
</dbReference>
<proteinExistence type="predicted"/>
<reference evidence="2" key="1">
    <citation type="submission" date="2020-11" db="EMBL/GenBank/DDBJ databases">
        <title>Sequencing the genomes of 1000 actinobacteria strains.</title>
        <authorList>
            <person name="Klenk H.-P."/>
        </authorList>
    </citation>
    <scope>NUCLEOTIDE SEQUENCE</scope>
    <source>
        <strain evidence="2">DSM 43175</strain>
    </source>
</reference>
<name>A0A931DKU8_9ACTN</name>
<dbReference type="Gene3D" id="3.90.550.10">
    <property type="entry name" value="Spore Coat Polysaccharide Biosynthesis Protein SpsA, Chain A"/>
    <property type="match status" value="1"/>
</dbReference>
<dbReference type="InterPro" id="IPR029044">
    <property type="entry name" value="Nucleotide-diphossugar_trans"/>
</dbReference>
<evidence type="ECO:0000313" key="2">
    <source>
        <dbReference type="EMBL" id="MBG6089922.1"/>
    </source>
</evidence>
<dbReference type="AlphaFoldDB" id="A0A931DKU8"/>
<dbReference type="InterPro" id="IPR001173">
    <property type="entry name" value="Glyco_trans_2-like"/>
</dbReference>